<dbReference type="Gene3D" id="3.10.129.10">
    <property type="entry name" value="Hotdog Thioesterase"/>
    <property type="match status" value="1"/>
</dbReference>
<accession>A0A231V3F8</accession>
<dbReference type="Pfam" id="PF14539">
    <property type="entry name" value="DUF4442"/>
    <property type="match status" value="1"/>
</dbReference>
<name>A0A231V3F8_9HYPH</name>
<dbReference type="Proteomes" id="UP000215405">
    <property type="component" value="Unassembled WGS sequence"/>
</dbReference>
<dbReference type="InterPro" id="IPR029069">
    <property type="entry name" value="HotDog_dom_sf"/>
</dbReference>
<evidence type="ECO:0000313" key="1">
    <source>
        <dbReference type="EMBL" id="OXT02694.1"/>
    </source>
</evidence>
<keyword evidence="2" id="KW-1185">Reference proteome</keyword>
<protein>
    <recommendedName>
        <fullName evidence="3">Tetrameric acyl-CoA thioesterase</fullName>
    </recommendedName>
</protein>
<dbReference type="InterPro" id="IPR027961">
    <property type="entry name" value="DUF4442"/>
</dbReference>
<gene>
    <name evidence="1" type="ORF">B7H23_07360</name>
</gene>
<dbReference type="AlphaFoldDB" id="A0A231V3F8"/>
<organism evidence="1 2">
    <name type="scientific">Notoacmeibacter marinus</name>
    <dbReference type="NCBI Taxonomy" id="1876515"/>
    <lineage>
        <taxon>Bacteria</taxon>
        <taxon>Pseudomonadati</taxon>
        <taxon>Pseudomonadota</taxon>
        <taxon>Alphaproteobacteria</taxon>
        <taxon>Hyphomicrobiales</taxon>
        <taxon>Notoacmeibacteraceae</taxon>
        <taxon>Notoacmeibacter</taxon>
    </lineage>
</organism>
<proteinExistence type="predicted"/>
<sequence>MKPSTLRRGMNFWPPYFFAGIRVTYIAEDWRRVDVELRQRRLNMNYVGVHFGGSIFSMTDPFFMLMAMNILPRDYTVWDKAAFIDFKKPGKGTLRASFRVTDTMIEEIEAATPNEGDVVRPVWSVVVEDGEGDIVAKVDKTLHIRRKADNRSRIGARK</sequence>
<reference evidence="2" key="1">
    <citation type="journal article" date="2017" name="Int. J. Syst. Evol. Microbiol.">
        <title>Notoacmeibacter marinus gen. nov., sp. nov., isolated from the gut of a limpet and proposal of Notoacmeibacteraceae fam. nov. in the order Rhizobiales of the class Alphaproteobacteria.</title>
        <authorList>
            <person name="Huang Z."/>
            <person name="Guo F."/>
            <person name="Lai Q."/>
        </authorList>
    </citation>
    <scope>NUCLEOTIDE SEQUENCE [LARGE SCALE GENOMIC DNA]</scope>
    <source>
        <strain evidence="2">XMTR2A4</strain>
    </source>
</reference>
<comment type="caution">
    <text evidence="1">The sequence shown here is derived from an EMBL/GenBank/DDBJ whole genome shotgun (WGS) entry which is preliminary data.</text>
</comment>
<dbReference type="SUPFAM" id="SSF54637">
    <property type="entry name" value="Thioesterase/thiol ester dehydrase-isomerase"/>
    <property type="match status" value="1"/>
</dbReference>
<evidence type="ECO:0008006" key="3">
    <source>
        <dbReference type="Google" id="ProtNLM"/>
    </source>
</evidence>
<dbReference type="RefSeq" id="WP_094076645.1">
    <property type="nucleotide sequence ID" value="NZ_NBYO01000001.1"/>
</dbReference>
<dbReference type="EMBL" id="NBYO01000001">
    <property type="protein sequence ID" value="OXT02694.1"/>
    <property type="molecule type" value="Genomic_DNA"/>
</dbReference>
<evidence type="ECO:0000313" key="2">
    <source>
        <dbReference type="Proteomes" id="UP000215405"/>
    </source>
</evidence>